<sequence>MTVAFCLVRVFVSVSRLERAQRRQRLFKKRVFRSGCVGICSRRGNNALDPGRILCDFLRHQNAVMSAWGSAYVTVFSRNNPDLLPGSLTIWAADTGHSHGIPAF</sequence>
<name>A0ABR4ISI1_9EURO</name>
<organism evidence="1 2">
    <name type="scientific">Aspergillus cavernicola</name>
    <dbReference type="NCBI Taxonomy" id="176166"/>
    <lineage>
        <taxon>Eukaryota</taxon>
        <taxon>Fungi</taxon>
        <taxon>Dikarya</taxon>
        <taxon>Ascomycota</taxon>
        <taxon>Pezizomycotina</taxon>
        <taxon>Eurotiomycetes</taxon>
        <taxon>Eurotiomycetidae</taxon>
        <taxon>Eurotiales</taxon>
        <taxon>Aspergillaceae</taxon>
        <taxon>Aspergillus</taxon>
        <taxon>Aspergillus subgen. Nidulantes</taxon>
    </lineage>
</organism>
<evidence type="ECO:0008006" key="3">
    <source>
        <dbReference type="Google" id="ProtNLM"/>
    </source>
</evidence>
<protein>
    <recommendedName>
        <fullName evidence="3">Secreted protein</fullName>
    </recommendedName>
</protein>
<proteinExistence type="predicted"/>
<keyword evidence="2" id="KW-1185">Reference proteome</keyword>
<gene>
    <name evidence="1" type="ORF">BDW59DRAFT_141949</name>
</gene>
<comment type="caution">
    <text evidence="1">The sequence shown here is derived from an EMBL/GenBank/DDBJ whole genome shotgun (WGS) entry which is preliminary data.</text>
</comment>
<evidence type="ECO:0000313" key="2">
    <source>
        <dbReference type="Proteomes" id="UP001610335"/>
    </source>
</evidence>
<dbReference type="Proteomes" id="UP001610335">
    <property type="component" value="Unassembled WGS sequence"/>
</dbReference>
<reference evidence="1 2" key="1">
    <citation type="submission" date="2024-07" db="EMBL/GenBank/DDBJ databases">
        <title>Section-level genome sequencing and comparative genomics of Aspergillus sections Usti and Cavernicolus.</title>
        <authorList>
            <consortium name="Lawrence Berkeley National Laboratory"/>
            <person name="Nybo J.L."/>
            <person name="Vesth T.C."/>
            <person name="Theobald S."/>
            <person name="Frisvad J.C."/>
            <person name="Larsen T.O."/>
            <person name="Kjaerboelling I."/>
            <person name="Rothschild-Mancinelli K."/>
            <person name="Lyhne E.K."/>
            <person name="Kogle M.E."/>
            <person name="Barry K."/>
            <person name="Clum A."/>
            <person name="Na H."/>
            <person name="Ledsgaard L."/>
            <person name="Lin J."/>
            <person name="Lipzen A."/>
            <person name="Kuo A."/>
            <person name="Riley R."/>
            <person name="Mondo S."/>
            <person name="LaButti K."/>
            <person name="Haridas S."/>
            <person name="Pangalinan J."/>
            <person name="Salamov A.A."/>
            <person name="Simmons B.A."/>
            <person name="Magnuson J.K."/>
            <person name="Chen J."/>
            <person name="Drula E."/>
            <person name="Henrissat B."/>
            <person name="Wiebenga A."/>
            <person name="Lubbers R.J."/>
            <person name="Gomes A.C."/>
            <person name="Makela M.R."/>
            <person name="Stajich J."/>
            <person name="Grigoriev I.V."/>
            <person name="Mortensen U.H."/>
            <person name="De vries R.P."/>
            <person name="Baker S.E."/>
            <person name="Andersen M.R."/>
        </authorList>
    </citation>
    <scope>NUCLEOTIDE SEQUENCE [LARGE SCALE GENOMIC DNA]</scope>
    <source>
        <strain evidence="1 2">CBS 600.67</strain>
    </source>
</reference>
<dbReference type="EMBL" id="JBFXLS010000015">
    <property type="protein sequence ID" value="KAL2829753.1"/>
    <property type="molecule type" value="Genomic_DNA"/>
</dbReference>
<evidence type="ECO:0000313" key="1">
    <source>
        <dbReference type="EMBL" id="KAL2829753.1"/>
    </source>
</evidence>
<accession>A0ABR4ISI1</accession>